<protein>
    <submittedName>
        <fullName evidence="2">Beta-lactamase superfamily II metal-dependent hydrolase</fullName>
    </submittedName>
</protein>
<comment type="caution">
    <text evidence="2">The sequence shown here is derived from an EMBL/GenBank/DDBJ whole genome shotgun (WGS) entry which is preliminary data.</text>
</comment>
<feature type="chain" id="PRO_5039577902" evidence="1">
    <location>
        <begin position="18"/>
        <end position="258"/>
    </location>
</feature>
<proteinExistence type="predicted"/>
<accession>A0A7W8MV56</accession>
<dbReference type="SUPFAM" id="SSF56281">
    <property type="entry name" value="Metallo-hydrolase/oxidoreductase"/>
    <property type="match status" value="1"/>
</dbReference>
<keyword evidence="1" id="KW-0732">Signal</keyword>
<keyword evidence="3" id="KW-1185">Reference proteome</keyword>
<dbReference type="AlphaFoldDB" id="A0A7W8MV56"/>
<gene>
    <name evidence="2" type="ORF">HNQ34_000447</name>
</gene>
<feature type="signal peptide" evidence="1">
    <location>
        <begin position="1"/>
        <end position="17"/>
    </location>
</feature>
<evidence type="ECO:0000313" key="2">
    <source>
        <dbReference type="EMBL" id="MBB5323370.1"/>
    </source>
</evidence>
<organism evidence="2 3">
    <name type="scientific">Anoxybacteroides tepidamans</name>
    <dbReference type="NCBI Taxonomy" id="265948"/>
    <lineage>
        <taxon>Bacteria</taxon>
        <taxon>Bacillati</taxon>
        <taxon>Bacillota</taxon>
        <taxon>Bacilli</taxon>
        <taxon>Bacillales</taxon>
        <taxon>Anoxybacillaceae</taxon>
        <taxon>Anoxybacteroides</taxon>
    </lineage>
</organism>
<dbReference type="GO" id="GO:0016787">
    <property type="term" value="F:hydrolase activity"/>
    <property type="evidence" value="ECO:0007669"/>
    <property type="project" value="UniProtKB-KW"/>
</dbReference>
<dbReference type="Gene3D" id="3.60.15.10">
    <property type="entry name" value="Ribonuclease Z/Hydroxyacylglutathione hydrolase-like"/>
    <property type="match status" value="1"/>
</dbReference>
<dbReference type="RefSeq" id="WP_183251092.1">
    <property type="nucleotide sequence ID" value="NZ_JACHEP010000001.1"/>
</dbReference>
<name>A0A7W8MV56_9BACL</name>
<sequence>MKLFLSFLMSFSLGIFAEEPFDQAVKKIDLRLEDEEIAVVCLPLANGEAMLMKNAAGQTVLVNTGGKGSEKQVRTWLERLYIGRIDTILLTDVHHDFASSFALYRRRYHAQRVIAGVKTEGVTSVWKDGEHHALFPHLFADVLAADGGRLTIRFRYGRLCLLYMASDDESVKHKLMNMDLKDVDVLKVAQFARSDHLSASLLKRIDPQVAIIFHKQGVQPNQRLLEKLYQRWIDIYQVHQTGIVMLKCDLSRYEAITL</sequence>
<dbReference type="InterPro" id="IPR036866">
    <property type="entry name" value="RibonucZ/Hydroxyglut_hydro"/>
</dbReference>
<dbReference type="Proteomes" id="UP000520011">
    <property type="component" value="Unassembled WGS sequence"/>
</dbReference>
<evidence type="ECO:0000313" key="3">
    <source>
        <dbReference type="Proteomes" id="UP000520011"/>
    </source>
</evidence>
<reference evidence="2 3" key="1">
    <citation type="submission" date="2020-08" db="EMBL/GenBank/DDBJ databases">
        <title>Genomic Encyclopedia of Type Strains, Phase IV (KMG-IV): sequencing the most valuable type-strain genomes for metagenomic binning, comparative biology and taxonomic classification.</title>
        <authorList>
            <person name="Goeker M."/>
        </authorList>
    </citation>
    <scope>NUCLEOTIDE SEQUENCE [LARGE SCALE GENOMIC DNA]</scope>
    <source>
        <strain evidence="2 3">DSM 16325</strain>
    </source>
</reference>
<evidence type="ECO:0000256" key="1">
    <source>
        <dbReference type="SAM" id="SignalP"/>
    </source>
</evidence>
<dbReference type="EMBL" id="JACHEP010000001">
    <property type="protein sequence ID" value="MBB5323370.1"/>
    <property type="molecule type" value="Genomic_DNA"/>
</dbReference>
<keyword evidence="2" id="KW-0378">Hydrolase</keyword>